<sequence length="147" mass="17271">METKGRQTIGRYINMLFRMASLYLGQELPALHMGSGQYIFLAELFDRDGQSQDELTRRVYVDKANTARALSKLEKFGYIRRVSDPDDQRVKRAYLEPAAMEIEDDFWKIITRWSEIIAKDIPPERQELLLSELKKMAENAAQYLDRY</sequence>
<name>B8FAM5_DESAL</name>
<organism evidence="5 6">
    <name type="scientific">Desulfatibacillum aliphaticivorans</name>
    <dbReference type="NCBI Taxonomy" id="218208"/>
    <lineage>
        <taxon>Bacteria</taxon>
        <taxon>Pseudomonadati</taxon>
        <taxon>Thermodesulfobacteriota</taxon>
        <taxon>Desulfobacteria</taxon>
        <taxon>Desulfobacterales</taxon>
        <taxon>Desulfatibacillaceae</taxon>
        <taxon>Desulfatibacillum</taxon>
    </lineage>
</organism>
<evidence type="ECO:0000259" key="4">
    <source>
        <dbReference type="PROSITE" id="PS50995"/>
    </source>
</evidence>
<proteinExistence type="predicted"/>
<protein>
    <submittedName>
        <fullName evidence="5">Transcriptional regulator, MarR family</fullName>
    </submittedName>
</protein>
<feature type="domain" description="HTH marR-type" evidence="4">
    <location>
        <begin position="6"/>
        <end position="138"/>
    </location>
</feature>
<dbReference type="SUPFAM" id="SSF46785">
    <property type="entry name" value="Winged helix' DNA-binding domain"/>
    <property type="match status" value="1"/>
</dbReference>
<dbReference type="HOGENOM" id="CLU_083287_18_0_7"/>
<keyword evidence="6" id="KW-1185">Reference proteome</keyword>
<dbReference type="SMART" id="SM00347">
    <property type="entry name" value="HTH_MARR"/>
    <property type="match status" value="1"/>
</dbReference>
<evidence type="ECO:0000256" key="3">
    <source>
        <dbReference type="ARBA" id="ARBA00023163"/>
    </source>
</evidence>
<dbReference type="InterPro" id="IPR036390">
    <property type="entry name" value="WH_DNA-bd_sf"/>
</dbReference>
<dbReference type="PANTHER" id="PTHR42756:SF2">
    <property type="entry name" value="MARR FAMILY REGULATORY PROTEIN"/>
    <property type="match status" value="1"/>
</dbReference>
<dbReference type="EMBL" id="CP001322">
    <property type="protein sequence ID" value="ACL03321.1"/>
    <property type="molecule type" value="Genomic_DNA"/>
</dbReference>
<dbReference type="Proteomes" id="UP000000739">
    <property type="component" value="Chromosome"/>
</dbReference>
<dbReference type="GO" id="GO:0003677">
    <property type="term" value="F:DNA binding"/>
    <property type="evidence" value="ECO:0007669"/>
    <property type="project" value="UniProtKB-KW"/>
</dbReference>
<evidence type="ECO:0000256" key="2">
    <source>
        <dbReference type="ARBA" id="ARBA00023125"/>
    </source>
</evidence>
<dbReference type="Pfam" id="PF01047">
    <property type="entry name" value="MarR"/>
    <property type="match status" value="1"/>
</dbReference>
<reference evidence="5 6" key="1">
    <citation type="journal article" date="2012" name="Environ. Microbiol.">
        <title>The genome sequence of Desulfatibacillum alkenivorans AK-01: a blueprint for anaerobic alkane oxidation.</title>
        <authorList>
            <person name="Callaghan A.V."/>
            <person name="Morris B.E."/>
            <person name="Pereira I.A."/>
            <person name="McInerney M.J."/>
            <person name="Austin R.N."/>
            <person name="Groves J.T."/>
            <person name="Kukor J.J."/>
            <person name="Suflita J.M."/>
            <person name="Young L.Y."/>
            <person name="Zylstra G.J."/>
            <person name="Wawrik B."/>
        </authorList>
    </citation>
    <scope>NUCLEOTIDE SEQUENCE [LARGE SCALE GENOMIC DNA]</scope>
    <source>
        <strain evidence="5 6">AK-01</strain>
    </source>
</reference>
<keyword evidence="1" id="KW-0805">Transcription regulation</keyword>
<dbReference type="PRINTS" id="PR00598">
    <property type="entry name" value="HTHMARR"/>
</dbReference>
<keyword evidence="2" id="KW-0238">DNA-binding</keyword>
<keyword evidence="3" id="KW-0804">Transcription</keyword>
<dbReference type="PROSITE" id="PS50995">
    <property type="entry name" value="HTH_MARR_2"/>
    <property type="match status" value="1"/>
</dbReference>
<dbReference type="InterPro" id="IPR036388">
    <property type="entry name" value="WH-like_DNA-bd_sf"/>
</dbReference>
<evidence type="ECO:0000256" key="1">
    <source>
        <dbReference type="ARBA" id="ARBA00023015"/>
    </source>
</evidence>
<dbReference type="RefSeq" id="WP_012610755.1">
    <property type="nucleotide sequence ID" value="NC_011768.1"/>
</dbReference>
<dbReference type="AlphaFoldDB" id="B8FAM5"/>
<evidence type="ECO:0000313" key="5">
    <source>
        <dbReference type="EMBL" id="ACL03321.1"/>
    </source>
</evidence>
<evidence type="ECO:0000313" key="6">
    <source>
        <dbReference type="Proteomes" id="UP000000739"/>
    </source>
</evidence>
<dbReference type="Gene3D" id="1.10.10.10">
    <property type="entry name" value="Winged helix-like DNA-binding domain superfamily/Winged helix DNA-binding domain"/>
    <property type="match status" value="1"/>
</dbReference>
<gene>
    <name evidence="5" type="ordered locus">Dalk_1623</name>
</gene>
<dbReference type="eggNOG" id="COG1846">
    <property type="taxonomic scope" value="Bacteria"/>
</dbReference>
<dbReference type="KEGG" id="dal:Dalk_1623"/>
<dbReference type="GO" id="GO:0003700">
    <property type="term" value="F:DNA-binding transcription factor activity"/>
    <property type="evidence" value="ECO:0007669"/>
    <property type="project" value="InterPro"/>
</dbReference>
<accession>B8FAM5</accession>
<dbReference type="InterPro" id="IPR000835">
    <property type="entry name" value="HTH_MarR-typ"/>
</dbReference>
<dbReference type="PANTHER" id="PTHR42756">
    <property type="entry name" value="TRANSCRIPTIONAL REGULATOR, MARR"/>
    <property type="match status" value="1"/>
</dbReference>